<gene>
    <name evidence="2" type="ORF">BEN49_07315</name>
</gene>
<dbReference type="Proteomes" id="UP000177506">
    <property type="component" value="Unassembled WGS sequence"/>
</dbReference>
<comment type="caution">
    <text evidence="2">The sequence shown here is derived from an EMBL/GenBank/DDBJ whole genome shotgun (WGS) entry which is preliminary data.</text>
</comment>
<accession>A0A1G1TH04</accession>
<evidence type="ECO:0000313" key="2">
    <source>
        <dbReference type="EMBL" id="OGX90157.1"/>
    </source>
</evidence>
<keyword evidence="3" id="KW-1185">Reference proteome</keyword>
<dbReference type="AlphaFoldDB" id="A0A1G1TH04"/>
<keyword evidence="1" id="KW-0812">Transmembrane</keyword>
<keyword evidence="1" id="KW-0472">Membrane</keyword>
<sequence>MTAEEIYHLMKALQGQLEIILKREEPITRAELVGFVKEIRAQPVSAPDPVKLAQQLMPQLMAQLPKQLPMKIEPKTEEVAKLLSPLVNEQVTAITATNERLLVGLTQHLATSDATLAARLKDLEARDASFQKTTDRIPRRVEVDFVRGWLNLAYVALGPLLIVLAILGMIGTFSKDPVANYNRVFQAYVDCRARSISLARANDSLRQEGFAQRKELIFYRNQLRQHRKKFPKFAAGLPVYSPAKK</sequence>
<dbReference type="RefSeq" id="WP_070743687.1">
    <property type="nucleotide sequence ID" value="NZ_MDZA01000188.1"/>
</dbReference>
<proteinExistence type="predicted"/>
<reference evidence="2 3" key="1">
    <citation type="submission" date="2016-08" db="EMBL/GenBank/DDBJ databases">
        <title>Hymenobacter coccineus sp. nov., Hymenobacter lapidarius sp. nov. and Hymenobacter glacialis sp. nov., isolated from Antarctic soil.</title>
        <authorList>
            <person name="Sedlacek I."/>
            <person name="Kralova S."/>
            <person name="Kyrova K."/>
            <person name="Maslanova I."/>
            <person name="Stankova E."/>
            <person name="Vrbovska V."/>
            <person name="Nemec M."/>
            <person name="Bartak M."/>
            <person name="Svec P."/>
            <person name="Busse H.-J."/>
            <person name="Pantucek R."/>
        </authorList>
    </citation>
    <scope>NUCLEOTIDE SEQUENCE [LARGE SCALE GENOMIC DNA]</scope>
    <source>
        <strain evidence="2 3">CCM 8649</strain>
    </source>
</reference>
<keyword evidence="1" id="KW-1133">Transmembrane helix</keyword>
<feature type="transmembrane region" description="Helical" evidence="1">
    <location>
        <begin position="149"/>
        <end position="173"/>
    </location>
</feature>
<evidence type="ECO:0000256" key="1">
    <source>
        <dbReference type="SAM" id="Phobius"/>
    </source>
</evidence>
<protein>
    <submittedName>
        <fullName evidence="2">Uncharacterized protein</fullName>
    </submittedName>
</protein>
<name>A0A1G1TH04_9BACT</name>
<organism evidence="2 3">
    <name type="scientific">Hymenobacter coccineus</name>
    <dbReference type="NCBI Taxonomy" id="1908235"/>
    <lineage>
        <taxon>Bacteria</taxon>
        <taxon>Pseudomonadati</taxon>
        <taxon>Bacteroidota</taxon>
        <taxon>Cytophagia</taxon>
        <taxon>Cytophagales</taxon>
        <taxon>Hymenobacteraceae</taxon>
        <taxon>Hymenobacter</taxon>
    </lineage>
</organism>
<dbReference type="OrthoDB" id="9840632at2"/>
<dbReference type="EMBL" id="MDZA01000188">
    <property type="protein sequence ID" value="OGX90157.1"/>
    <property type="molecule type" value="Genomic_DNA"/>
</dbReference>
<evidence type="ECO:0000313" key="3">
    <source>
        <dbReference type="Proteomes" id="UP000177506"/>
    </source>
</evidence>